<gene>
    <name evidence="2" type="ORF">Pla108_11870</name>
</gene>
<reference evidence="2 3" key="1">
    <citation type="submission" date="2019-02" db="EMBL/GenBank/DDBJ databases">
        <title>Deep-cultivation of Planctomycetes and their phenomic and genomic characterization uncovers novel biology.</title>
        <authorList>
            <person name="Wiegand S."/>
            <person name="Jogler M."/>
            <person name="Boedeker C."/>
            <person name="Pinto D."/>
            <person name="Vollmers J."/>
            <person name="Rivas-Marin E."/>
            <person name="Kohn T."/>
            <person name="Peeters S.H."/>
            <person name="Heuer A."/>
            <person name="Rast P."/>
            <person name="Oberbeckmann S."/>
            <person name="Bunk B."/>
            <person name="Jeske O."/>
            <person name="Meyerdierks A."/>
            <person name="Storesund J.E."/>
            <person name="Kallscheuer N."/>
            <person name="Luecker S."/>
            <person name="Lage O.M."/>
            <person name="Pohl T."/>
            <person name="Merkel B.J."/>
            <person name="Hornburger P."/>
            <person name="Mueller R.-W."/>
            <person name="Bruemmer F."/>
            <person name="Labrenz M."/>
            <person name="Spormann A.M."/>
            <person name="Op Den Camp H."/>
            <person name="Overmann J."/>
            <person name="Amann R."/>
            <person name="Jetten M.S.M."/>
            <person name="Mascher T."/>
            <person name="Medema M.H."/>
            <person name="Devos D.P."/>
            <person name="Kaster A.-K."/>
            <person name="Ovreas L."/>
            <person name="Rohde M."/>
            <person name="Galperin M.Y."/>
            <person name="Jogler C."/>
        </authorList>
    </citation>
    <scope>NUCLEOTIDE SEQUENCE [LARGE SCALE GENOMIC DNA]</scope>
    <source>
        <strain evidence="2 3">Pla108</strain>
    </source>
</reference>
<sequence>MTTALLLAAIDWGSVAWYLCIAVVVGALLVMTGGSGPKFPNDLP</sequence>
<dbReference type="AlphaFoldDB" id="A0A5C6AKQ2"/>
<keyword evidence="1" id="KW-0472">Membrane</keyword>
<evidence type="ECO:0000313" key="2">
    <source>
        <dbReference type="EMBL" id="TWU00240.1"/>
    </source>
</evidence>
<accession>A0A5C6AKQ2</accession>
<evidence type="ECO:0000256" key="1">
    <source>
        <dbReference type="SAM" id="Phobius"/>
    </source>
</evidence>
<organism evidence="2 3">
    <name type="scientific">Botrimarina colliarenosi</name>
    <dbReference type="NCBI Taxonomy" id="2528001"/>
    <lineage>
        <taxon>Bacteria</taxon>
        <taxon>Pseudomonadati</taxon>
        <taxon>Planctomycetota</taxon>
        <taxon>Planctomycetia</taxon>
        <taxon>Pirellulales</taxon>
        <taxon>Lacipirellulaceae</taxon>
        <taxon>Botrimarina</taxon>
    </lineage>
</organism>
<keyword evidence="1" id="KW-1133">Transmembrane helix</keyword>
<keyword evidence="3" id="KW-1185">Reference proteome</keyword>
<proteinExistence type="predicted"/>
<dbReference type="RefSeq" id="WP_261342508.1">
    <property type="nucleotide sequence ID" value="NZ_SJPR01000001.1"/>
</dbReference>
<name>A0A5C6AKQ2_9BACT</name>
<evidence type="ECO:0000313" key="3">
    <source>
        <dbReference type="Proteomes" id="UP000317421"/>
    </source>
</evidence>
<protein>
    <submittedName>
        <fullName evidence="2">Uncharacterized protein</fullName>
    </submittedName>
</protein>
<feature type="transmembrane region" description="Helical" evidence="1">
    <location>
        <begin position="15"/>
        <end position="34"/>
    </location>
</feature>
<dbReference type="EMBL" id="SJPR01000001">
    <property type="protein sequence ID" value="TWU00240.1"/>
    <property type="molecule type" value="Genomic_DNA"/>
</dbReference>
<keyword evidence="1" id="KW-0812">Transmembrane</keyword>
<comment type="caution">
    <text evidence="2">The sequence shown here is derived from an EMBL/GenBank/DDBJ whole genome shotgun (WGS) entry which is preliminary data.</text>
</comment>
<dbReference type="Proteomes" id="UP000317421">
    <property type="component" value="Unassembled WGS sequence"/>
</dbReference>